<organism evidence="4 5">
    <name type="scientific">Thiorhodococcus mannitoliphagus</name>
    <dbReference type="NCBI Taxonomy" id="329406"/>
    <lineage>
        <taxon>Bacteria</taxon>
        <taxon>Pseudomonadati</taxon>
        <taxon>Pseudomonadota</taxon>
        <taxon>Gammaproteobacteria</taxon>
        <taxon>Chromatiales</taxon>
        <taxon>Chromatiaceae</taxon>
        <taxon>Thiorhodococcus</taxon>
    </lineage>
</organism>
<feature type="domain" description="Tyr recombinase" evidence="3">
    <location>
        <begin position="1"/>
        <end position="123"/>
    </location>
</feature>
<dbReference type="InterPro" id="IPR002104">
    <property type="entry name" value="Integrase_catalytic"/>
</dbReference>
<dbReference type="CDD" id="cd00796">
    <property type="entry name" value="INT_Rci_Hp1_C"/>
    <property type="match status" value="1"/>
</dbReference>
<gene>
    <name evidence="4" type="ORF">G3480_14485</name>
</gene>
<comment type="caution">
    <text evidence="4">The sequence shown here is derived from an EMBL/GenBank/DDBJ whole genome shotgun (WGS) entry which is preliminary data.</text>
</comment>
<accession>A0A6P1DWZ0</accession>
<dbReference type="SUPFAM" id="SSF56349">
    <property type="entry name" value="DNA breaking-rejoining enzymes"/>
    <property type="match status" value="1"/>
</dbReference>
<keyword evidence="2" id="KW-0233">DNA recombination</keyword>
<reference evidence="4 5" key="2">
    <citation type="submission" date="2020-02" db="EMBL/GenBank/DDBJ databases">
        <title>Genome sequences of Thiorhodococcus mannitoliphagus and Thiorhodococcus minor, purple sulfur photosynthetic bacteria in the gammaproteobacterial family, Chromatiaceae.</title>
        <authorList>
            <person name="Aviles F.A."/>
            <person name="Meyer T.E."/>
            <person name="Kyndt J.A."/>
        </authorList>
    </citation>
    <scope>NUCLEOTIDE SEQUENCE [LARGE SCALE GENOMIC DNA]</scope>
    <source>
        <strain evidence="4 5">DSM 18266</strain>
    </source>
</reference>
<dbReference type="EMBL" id="JAAIJR010000057">
    <property type="protein sequence ID" value="NEX21501.1"/>
    <property type="molecule type" value="Genomic_DNA"/>
</dbReference>
<keyword evidence="5" id="KW-1185">Reference proteome</keyword>
<evidence type="ECO:0000259" key="3">
    <source>
        <dbReference type="PROSITE" id="PS51898"/>
    </source>
</evidence>
<dbReference type="GO" id="GO:0006310">
    <property type="term" value="P:DNA recombination"/>
    <property type="evidence" value="ECO:0007669"/>
    <property type="project" value="UniProtKB-KW"/>
</dbReference>
<sequence length="133" mass="15177">MIYLTDRDQKNGKHGSIPLNTGAIAALKRRLQHREQFCPDSPWVFSSRQGERIANVRKGFTSACQKAGIEDFHVHDLRHTCAAWLVQDGVDIRVVCELLRHSSIQVTMRYAHLSSKNVRDAVERLSHFRPTSV</sequence>
<dbReference type="AlphaFoldDB" id="A0A6P1DWZ0"/>
<dbReference type="PANTHER" id="PTHR30349">
    <property type="entry name" value="PHAGE INTEGRASE-RELATED"/>
    <property type="match status" value="1"/>
</dbReference>
<dbReference type="InterPro" id="IPR050090">
    <property type="entry name" value="Tyrosine_recombinase_XerCD"/>
</dbReference>
<dbReference type="Gene3D" id="1.10.443.10">
    <property type="entry name" value="Intergrase catalytic core"/>
    <property type="match status" value="1"/>
</dbReference>
<dbReference type="PANTHER" id="PTHR30349:SF64">
    <property type="entry name" value="PROPHAGE INTEGRASE INTD-RELATED"/>
    <property type="match status" value="1"/>
</dbReference>
<dbReference type="PROSITE" id="PS51898">
    <property type="entry name" value="TYR_RECOMBINASE"/>
    <property type="match status" value="1"/>
</dbReference>
<dbReference type="GO" id="GO:0003677">
    <property type="term" value="F:DNA binding"/>
    <property type="evidence" value="ECO:0007669"/>
    <property type="project" value="InterPro"/>
</dbReference>
<proteinExistence type="predicted"/>
<evidence type="ECO:0000313" key="4">
    <source>
        <dbReference type="EMBL" id="NEX21501.1"/>
    </source>
</evidence>
<dbReference type="Proteomes" id="UP000471640">
    <property type="component" value="Unassembled WGS sequence"/>
</dbReference>
<reference evidence="5" key="1">
    <citation type="journal article" date="2020" name="Microbiol. Resour. Announc.">
        <title>Draft Genome Sequences of Thiorhodococcus mannitoliphagus and Thiorhodococcus minor, Purple Sulfur Photosynthetic Bacteria in the Gammaproteobacterial Family Chromatiaceae.</title>
        <authorList>
            <person name="Aviles F.A."/>
            <person name="Meyer T.E."/>
            <person name="Kyndt J.A."/>
        </authorList>
    </citation>
    <scope>NUCLEOTIDE SEQUENCE [LARGE SCALE GENOMIC DNA]</scope>
    <source>
        <strain evidence="5">DSM 18266</strain>
    </source>
</reference>
<evidence type="ECO:0000256" key="2">
    <source>
        <dbReference type="ARBA" id="ARBA00023172"/>
    </source>
</evidence>
<keyword evidence="1" id="KW-0229">DNA integration</keyword>
<name>A0A6P1DWZ0_9GAMM</name>
<dbReference type="Pfam" id="PF00589">
    <property type="entry name" value="Phage_integrase"/>
    <property type="match status" value="1"/>
</dbReference>
<dbReference type="InterPro" id="IPR011010">
    <property type="entry name" value="DNA_brk_join_enz"/>
</dbReference>
<protein>
    <submittedName>
        <fullName evidence="4">Site-specific integrase</fullName>
    </submittedName>
</protein>
<dbReference type="GO" id="GO:0015074">
    <property type="term" value="P:DNA integration"/>
    <property type="evidence" value="ECO:0007669"/>
    <property type="project" value="UniProtKB-KW"/>
</dbReference>
<dbReference type="InterPro" id="IPR013762">
    <property type="entry name" value="Integrase-like_cat_sf"/>
</dbReference>
<evidence type="ECO:0000256" key="1">
    <source>
        <dbReference type="ARBA" id="ARBA00022908"/>
    </source>
</evidence>
<evidence type="ECO:0000313" key="5">
    <source>
        <dbReference type="Proteomes" id="UP000471640"/>
    </source>
</evidence>